<dbReference type="PANTHER" id="PTHR32308:SF10">
    <property type="entry name" value="CITRATE LYASE SUBUNIT BETA"/>
    <property type="match status" value="1"/>
</dbReference>
<dbReference type="PIRSF" id="PIRSF015582">
    <property type="entry name" value="Cit_lyase_B"/>
    <property type="match status" value="1"/>
</dbReference>
<dbReference type="PANTHER" id="PTHR32308">
    <property type="entry name" value="LYASE BETA SUBUNIT, PUTATIVE (AFU_ORTHOLOGUE AFUA_4G13030)-RELATED"/>
    <property type="match status" value="1"/>
</dbReference>
<accession>A0ABS2QSP8</accession>
<evidence type="ECO:0000313" key="5">
    <source>
        <dbReference type="Proteomes" id="UP000809829"/>
    </source>
</evidence>
<evidence type="ECO:0000313" key="4">
    <source>
        <dbReference type="EMBL" id="MBM7702490.1"/>
    </source>
</evidence>
<dbReference type="Pfam" id="PF15617">
    <property type="entry name" value="C-C_Bond_Lyase"/>
    <property type="match status" value="1"/>
</dbReference>
<dbReference type="EMBL" id="JAFBFC010000002">
    <property type="protein sequence ID" value="MBM7702490.1"/>
    <property type="molecule type" value="Genomic_DNA"/>
</dbReference>
<keyword evidence="4" id="KW-0456">Lyase</keyword>
<organism evidence="4 5">
    <name type="scientific">Priestia iocasae</name>
    <dbReference type="NCBI Taxonomy" id="2291674"/>
    <lineage>
        <taxon>Bacteria</taxon>
        <taxon>Bacillati</taxon>
        <taxon>Bacillota</taxon>
        <taxon>Bacilli</taxon>
        <taxon>Bacillales</taxon>
        <taxon>Bacillaceae</taxon>
        <taxon>Priestia</taxon>
    </lineage>
</organism>
<keyword evidence="3" id="KW-0460">Magnesium</keyword>
<dbReference type="InterPro" id="IPR011206">
    <property type="entry name" value="Citrate_lyase_beta/mcl1/mcl2"/>
</dbReference>
<gene>
    <name evidence="4" type="ORF">JOC83_001324</name>
</gene>
<dbReference type="InterPro" id="IPR039480">
    <property type="entry name" value="C-C_Bond_Lyase-like"/>
</dbReference>
<evidence type="ECO:0000256" key="1">
    <source>
        <dbReference type="ARBA" id="ARBA00001946"/>
    </source>
</evidence>
<name>A0ABS2QSP8_9BACI</name>
<dbReference type="RefSeq" id="WP_205185586.1">
    <property type="nucleotide sequence ID" value="NZ_JAFBFC010000002.1"/>
</dbReference>
<dbReference type="GO" id="GO:0016829">
    <property type="term" value="F:lyase activity"/>
    <property type="evidence" value="ECO:0007669"/>
    <property type="project" value="UniProtKB-KW"/>
</dbReference>
<proteinExistence type="predicted"/>
<keyword evidence="2" id="KW-0479">Metal-binding</keyword>
<dbReference type="InterPro" id="IPR040442">
    <property type="entry name" value="Pyrv_kinase-like_dom_sf"/>
</dbReference>
<dbReference type="SUPFAM" id="SSF51621">
    <property type="entry name" value="Phosphoenolpyruvate/pyruvate domain"/>
    <property type="match status" value="1"/>
</dbReference>
<dbReference type="Proteomes" id="UP000809829">
    <property type="component" value="Unassembled WGS sequence"/>
</dbReference>
<reference evidence="4 5" key="1">
    <citation type="submission" date="2021-01" db="EMBL/GenBank/DDBJ databases">
        <title>Genomic Encyclopedia of Type Strains, Phase IV (KMG-IV): sequencing the most valuable type-strain genomes for metagenomic binning, comparative biology and taxonomic classification.</title>
        <authorList>
            <person name="Goeker M."/>
        </authorList>
    </citation>
    <scope>NUCLEOTIDE SEQUENCE [LARGE SCALE GENOMIC DNA]</scope>
    <source>
        <strain evidence="4 5">DSM 104297</strain>
    </source>
</reference>
<evidence type="ECO:0000256" key="2">
    <source>
        <dbReference type="ARBA" id="ARBA00022723"/>
    </source>
</evidence>
<comment type="caution">
    <text evidence="4">The sequence shown here is derived from an EMBL/GenBank/DDBJ whole genome shotgun (WGS) entry which is preliminary data.</text>
</comment>
<dbReference type="InterPro" id="IPR015813">
    <property type="entry name" value="Pyrv/PenolPyrv_kinase-like_dom"/>
</dbReference>
<comment type="cofactor">
    <cofactor evidence="1">
        <name>Mg(2+)</name>
        <dbReference type="ChEBI" id="CHEBI:18420"/>
    </cofactor>
</comment>
<evidence type="ECO:0000256" key="3">
    <source>
        <dbReference type="ARBA" id="ARBA00022842"/>
    </source>
</evidence>
<keyword evidence="5" id="KW-1185">Reference proteome</keyword>
<sequence>MNYFSYLTEFQQKGIFHMPPQPFSKFSSKEVLSYSLGATLYMPATRTDIADVILTNKYRELVSMVICLEDAIGDDEVEKGEKQLAEHLHHLSEAVNMMQCSQESLPLIFIRVRTPEQIRKLYQLVGSSIQVITGFVFPKFTPMNARAYLAYTKQVATEAETILYGMPVLETEDVMYKERRLSTFEQLATCLQNDKDLILNIRLGATDFCGLYGIRRTASTTIYDISMMRDVISDIVNFFGRDYVVSGPVWEYFQSSNSLSLQTTLYEEGLKKETLLDLVNGLHGKTVIHPSQMRLVQALNVVSKEDYLDALAILNKGSNEIGVIKSEYGNKMNEVKPHDKWAKKTILKSKIYGVFHENNSYEDLLAKEIYV</sequence>
<protein>
    <submittedName>
        <fullName evidence="4">Citrate lyase beta subunit</fullName>
    </submittedName>
</protein>
<dbReference type="Gene3D" id="3.20.20.60">
    <property type="entry name" value="Phosphoenolpyruvate-binding domains"/>
    <property type="match status" value="1"/>
</dbReference>